<keyword evidence="2" id="KW-1185">Reference proteome</keyword>
<sequence length="536" mass="60449">MGNLKVLEIYESSMTATPNLSWCLKLEILILKSCDELQTVHASIGKLQDLISLNISMCPSLRSLPEELGNAKALQELVVMYCGTHRCRFSLPKSIGKLTSLSRLFIIESPMTEVPDAFAEMRSLEYLHLRHCRVGNLPNSVWGLNLLIEVDLWHTDIQELPESIGSLVNLRVLRVKGTKVRKLPTSIMKLKKLEELDAAGCPLNWGIPDEIGRLSALTKLDLSSSKIRQLPATISQLSSLQSLYLNSCNLIQTLPELPDSLTKLELTSKSLRLVPRLSLLTNLTELLISDGGVPNRHARSQSPPLQLSCIGKLHKLKNLSLHLTRIPALLSTELGSLPRLEVLQISCRNMESIVHLPASLSRLSFSYVRTAMPWTRYANLRFLYSLDLHLSTLTKIILGGLDKLENLKDLRIRNCSRLEMLSDLECLRRISYLRLEQCPVLVELSGLDRMELLEELSILHCGSIRGIPNLSELRRMKKVKIWWCESLACMPLTISECHLSIHMCKALPEYNSIHPQDKRREGASQLVRRCFSHASS</sequence>
<dbReference type="EMBL" id="CM042882">
    <property type="protein sequence ID" value="KAI4379311.1"/>
    <property type="molecule type" value="Genomic_DNA"/>
</dbReference>
<reference evidence="2" key="1">
    <citation type="journal article" date="2023" name="Front. Plant Sci.">
        <title>Chromosomal-level genome assembly of Melastoma candidum provides insights into trichome evolution.</title>
        <authorList>
            <person name="Zhong Y."/>
            <person name="Wu W."/>
            <person name="Sun C."/>
            <person name="Zou P."/>
            <person name="Liu Y."/>
            <person name="Dai S."/>
            <person name="Zhou R."/>
        </authorList>
    </citation>
    <scope>NUCLEOTIDE SEQUENCE [LARGE SCALE GENOMIC DNA]</scope>
</reference>
<comment type="caution">
    <text evidence="1">The sequence shown here is derived from an EMBL/GenBank/DDBJ whole genome shotgun (WGS) entry which is preliminary data.</text>
</comment>
<protein>
    <submittedName>
        <fullName evidence="1">Uncharacterized protein</fullName>
    </submittedName>
</protein>
<evidence type="ECO:0000313" key="2">
    <source>
        <dbReference type="Proteomes" id="UP001057402"/>
    </source>
</evidence>
<name>A0ACB9RNA5_9MYRT</name>
<dbReference type="Proteomes" id="UP001057402">
    <property type="component" value="Chromosome 3"/>
</dbReference>
<gene>
    <name evidence="1" type="ORF">MLD38_005627</name>
</gene>
<accession>A0ACB9RNA5</accession>
<organism evidence="1 2">
    <name type="scientific">Melastoma candidum</name>
    <dbReference type="NCBI Taxonomy" id="119954"/>
    <lineage>
        <taxon>Eukaryota</taxon>
        <taxon>Viridiplantae</taxon>
        <taxon>Streptophyta</taxon>
        <taxon>Embryophyta</taxon>
        <taxon>Tracheophyta</taxon>
        <taxon>Spermatophyta</taxon>
        <taxon>Magnoliopsida</taxon>
        <taxon>eudicotyledons</taxon>
        <taxon>Gunneridae</taxon>
        <taxon>Pentapetalae</taxon>
        <taxon>rosids</taxon>
        <taxon>malvids</taxon>
        <taxon>Myrtales</taxon>
        <taxon>Melastomataceae</taxon>
        <taxon>Melastomatoideae</taxon>
        <taxon>Melastomateae</taxon>
        <taxon>Melastoma</taxon>
    </lineage>
</organism>
<evidence type="ECO:0000313" key="1">
    <source>
        <dbReference type="EMBL" id="KAI4379311.1"/>
    </source>
</evidence>
<proteinExistence type="predicted"/>